<evidence type="ECO:0000313" key="2">
    <source>
        <dbReference type="Proteomes" id="UP001055811"/>
    </source>
</evidence>
<accession>A0ACB9GFC0</accession>
<organism evidence="1 2">
    <name type="scientific">Cichorium intybus</name>
    <name type="common">Chicory</name>
    <dbReference type="NCBI Taxonomy" id="13427"/>
    <lineage>
        <taxon>Eukaryota</taxon>
        <taxon>Viridiplantae</taxon>
        <taxon>Streptophyta</taxon>
        <taxon>Embryophyta</taxon>
        <taxon>Tracheophyta</taxon>
        <taxon>Spermatophyta</taxon>
        <taxon>Magnoliopsida</taxon>
        <taxon>eudicotyledons</taxon>
        <taxon>Gunneridae</taxon>
        <taxon>Pentapetalae</taxon>
        <taxon>asterids</taxon>
        <taxon>campanulids</taxon>
        <taxon>Asterales</taxon>
        <taxon>Asteraceae</taxon>
        <taxon>Cichorioideae</taxon>
        <taxon>Cichorieae</taxon>
        <taxon>Cichoriinae</taxon>
        <taxon>Cichorium</taxon>
    </lineage>
</organism>
<proteinExistence type="predicted"/>
<dbReference type="EMBL" id="CM042010">
    <property type="protein sequence ID" value="KAI3782134.1"/>
    <property type="molecule type" value="Genomic_DNA"/>
</dbReference>
<reference evidence="1 2" key="2">
    <citation type="journal article" date="2022" name="Mol. Ecol. Resour.">
        <title>The genomes of chicory, endive, great burdock and yacon provide insights into Asteraceae paleo-polyploidization history and plant inulin production.</title>
        <authorList>
            <person name="Fan W."/>
            <person name="Wang S."/>
            <person name="Wang H."/>
            <person name="Wang A."/>
            <person name="Jiang F."/>
            <person name="Liu H."/>
            <person name="Zhao H."/>
            <person name="Xu D."/>
            <person name="Zhang Y."/>
        </authorList>
    </citation>
    <scope>NUCLEOTIDE SEQUENCE [LARGE SCALE GENOMIC DNA]</scope>
    <source>
        <strain evidence="2">cv. Punajuju</strain>
        <tissue evidence="1">Leaves</tissue>
    </source>
</reference>
<dbReference type="Proteomes" id="UP001055811">
    <property type="component" value="Linkage Group LG02"/>
</dbReference>
<name>A0ACB9GFC0_CICIN</name>
<comment type="caution">
    <text evidence="1">The sequence shown here is derived from an EMBL/GenBank/DDBJ whole genome shotgun (WGS) entry which is preliminary data.</text>
</comment>
<evidence type="ECO:0000313" key="1">
    <source>
        <dbReference type="EMBL" id="KAI3782134.1"/>
    </source>
</evidence>
<keyword evidence="2" id="KW-1185">Reference proteome</keyword>
<gene>
    <name evidence="1" type="ORF">L2E82_12167</name>
</gene>
<sequence>MSFSIDYHSDIMKTRKFRDCFVIRSNLSRFVASILIIHSVGHHCPSGLRFQKLPKNKIMIRIHDHTFHLALQQKNSSSCQVESS</sequence>
<reference evidence="2" key="1">
    <citation type="journal article" date="2022" name="Mol. Ecol. Resour.">
        <title>The genomes of chicory, endive, great burdock and yacon provide insights into Asteraceae palaeo-polyploidization history and plant inulin production.</title>
        <authorList>
            <person name="Fan W."/>
            <person name="Wang S."/>
            <person name="Wang H."/>
            <person name="Wang A."/>
            <person name="Jiang F."/>
            <person name="Liu H."/>
            <person name="Zhao H."/>
            <person name="Xu D."/>
            <person name="Zhang Y."/>
        </authorList>
    </citation>
    <scope>NUCLEOTIDE SEQUENCE [LARGE SCALE GENOMIC DNA]</scope>
    <source>
        <strain evidence="2">cv. Punajuju</strain>
    </source>
</reference>
<protein>
    <submittedName>
        <fullName evidence="1">Uncharacterized protein</fullName>
    </submittedName>
</protein>